<proteinExistence type="predicted"/>
<keyword evidence="4" id="KW-1185">Reference proteome</keyword>
<gene>
    <name evidence="3" type="ORF">CI238_12318</name>
</gene>
<feature type="compositionally biased region" description="Basic and acidic residues" evidence="2">
    <location>
        <begin position="840"/>
        <end position="854"/>
    </location>
</feature>
<dbReference type="Proteomes" id="UP000076584">
    <property type="component" value="Unassembled WGS sequence"/>
</dbReference>
<evidence type="ECO:0000313" key="3">
    <source>
        <dbReference type="EMBL" id="KZL67323.1"/>
    </source>
</evidence>
<feature type="region of interest" description="Disordered" evidence="2">
    <location>
        <begin position="119"/>
        <end position="162"/>
    </location>
</feature>
<dbReference type="EMBL" id="LFIW01002539">
    <property type="protein sequence ID" value="KZL67323.1"/>
    <property type="molecule type" value="Genomic_DNA"/>
</dbReference>
<evidence type="ECO:0000313" key="4">
    <source>
        <dbReference type="Proteomes" id="UP000076584"/>
    </source>
</evidence>
<sequence>MVDRFDSYFPGRIIDQPQDDGGSTVYVSTDNGWTNDDESDAGDSIPPGHTAPALTHSGSPNLIDFDLSDGGDILNGSDLTEKLTDVKDQQSDLRRTETTLKEVQSLALGLHSKIRSESNLDPASAEITPSSSWSFAGDQASTPSSSPSSYADARESRSSLDDLTSSLQARVKQLEYDHETLKRENDRLDNINESLRYRAEKSEATIEKLRAQLSEAELLRCRAQKYTSGISERNKLDQELMSELHEDLEYNKTQLEGFRVKYDMVVHNQEALQKRLQELQTGLLNAVERNKIYEAFLRSFITDHPQHTATFETIGISPRSATWNNCATEIGEAELLISFEETSPALTTDPRPLQSDLSDMATSLLDFQSQSRCLTIDTATFKRGCDHQDSQQASQQVLTQLPEQPRLLPAETSQLQESHNVNVDALKWNMDCDDIWESPLQRERALRNNQRATEARQHSQTPGMFLYGIRYIRNQSNQTLTAGTGFPDVASRIIIMTGLPDEVHIQRVLEHVRGGRIFNAHTASMGTGDFSYNHAYIEFAATEDACKFYRYSCSREFGFVIQDGTSVRVRISFPATDSYPLNKSMQASIDEGSTRCLAIAGFPVMHLEPILKSVGMAHSYTKAITHFDCLDDGSFEISFSSLKSAILVRKCILESSLWTCPADKRGMTFRPDPCDAPLEDLQNSFLPTYPTFDFSIFAPENAQLFMTTEEPEAEEERRQGQIFEGCDPNDPDTVGLKEMLDRKNIAWEKTADWDNAVEYMAYDPDQRKEVLHRRDRESGAVQVWYHGGWAMDKIESWKAWEHHNIDSTHPYTQKTADLLYYVTGWVDRRKVNLYLKSKAEREEDKKNGTDKNVDRSSSMMAVFKETLNSR</sequence>
<evidence type="ECO:0000256" key="2">
    <source>
        <dbReference type="SAM" id="MobiDB-lite"/>
    </source>
</evidence>
<organism evidence="3 4">
    <name type="scientific">Colletotrichum incanum</name>
    <name type="common">Soybean anthracnose fungus</name>
    <dbReference type="NCBI Taxonomy" id="1573173"/>
    <lineage>
        <taxon>Eukaryota</taxon>
        <taxon>Fungi</taxon>
        <taxon>Dikarya</taxon>
        <taxon>Ascomycota</taxon>
        <taxon>Pezizomycotina</taxon>
        <taxon>Sordariomycetes</taxon>
        <taxon>Hypocreomycetidae</taxon>
        <taxon>Glomerellales</taxon>
        <taxon>Glomerellaceae</taxon>
        <taxon>Colletotrichum</taxon>
        <taxon>Colletotrichum spaethianum species complex</taxon>
    </lineage>
</organism>
<evidence type="ECO:0000256" key="1">
    <source>
        <dbReference type="SAM" id="Coils"/>
    </source>
</evidence>
<keyword evidence="1" id="KW-0175">Coiled coil</keyword>
<reference evidence="3 4" key="1">
    <citation type="submission" date="2015-06" db="EMBL/GenBank/DDBJ databases">
        <title>Survival trade-offs in plant roots during colonization by closely related pathogenic and mutualistic fungi.</title>
        <authorList>
            <person name="Hacquard S."/>
            <person name="Kracher B."/>
            <person name="Hiruma K."/>
            <person name="Weinman A."/>
            <person name="Muench P."/>
            <person name="Garrido Oter R."/>
            <person name="Ver Loren van Themaat E."/>
            <person name="Dallerey J.-F."/>
            <person name="Damm U."/>
            <person name="Henrissat B."/>
            <person name="Lespinet O."/>
            <person name="Thon M."/>
            <person name="Kemen E."/>
            <person name="McHardy A.C."/>
            <person name="Schulze-Lefert P."/>
            <person name="O'Connell R.J."/>
        </authorList>
    </citation>
    <scope>NUCLEOTIDE SEQUENCE [LARGE SCALE GENOMIC DNA]</scope>
    <source>
        <strain evidence="3 4">MAFF 238704</strain>
    </source>
</reference>
<dbReference type="AlphaFoldDB" id="A0A161W7G3"/>
<feature type="region of interest" description="Disordered" evidence="2">
    <location>
        <begin position="840"/>
        <end position="870"/>
    </location>
</feature>
<protein>
    <submittedName>
        <fullName evidence="3">T-complex protein 1 subunit beta</fullName>
    </submittedName>
</protein>
<name>A0A161W7G3_COLIC</name>
<feature type="compositionally biased region" description="Polar residues" evidence="2">
    <location>
        <begin position="119"/>
        <end position="134"/>
    </location>
</feature>
<feature type="region of interest" description="Disordered" evidence="2">
    <location>
        <begin position="1"/>
        <end position="61"/>
    </location>
</feature>
<feature type="coiled-coil region" evidence="1">
    <location>
        <begin position="164"/>
        <end position="219"/>
    </location>
</feature>
<comment type="caution">
    <text evidence="3">The sequence shown here is derived from an EMBL/GenBank/DDBJ whole genome shotgun (WGS) entry which is preliminary data.</text>
</comment>
<accession>A0A161W7G3</accession>
<feature type="compositionally biased region" description="Polar residues" evidence="2">
    <location>
        <begin position="25"/>
        <end position="34"/>
    </location>
</feature>